<feature type="compositionally biased region" description="Basic and acidic residues" evidence="1">
    <location>
        <begin position="70"/>
        <end position="79"/>
    </location>
</feature>
<name>A0A4Y2FD54_ARAVE</name>
<feature type="region of interest" description="Disordered" evidence="1">
    <location>
        <begin position="53"/>
        <end position="79"/>
    </location>
</feature>
<dbReference type="EMBL" id="BGPR01000867">
    <property type="protein sequence ID" value="GBM38396.1"/>
    <property type="molecule type" value="Genomic_DNA"/>
</dbReference>
<proteinExistence type="predicted"/>
<evidence type="ECO:0000256" key="1">
    <source>
        <dbReference type="SAM" id="MobiDB-lite"/>
    </source>
</evidence>
<reference evidence="2 3" key="1">
    <citation type="journal article" date="2019" name="Sci. Rep.">
        <title>Orb-weaving spider Araneus ventricosus genome elucidates the spidroin gene catalogue.</title>
        <authorList>
            <person name="Kono N."/>
            <person name="Nakamura H."/>
            <person name="Ohtoshi R."/>
            <person name="Moran D.A.P."/>
            <person name="Shinohara A."/>
            <person name="Yoshida Y."/>
            <person name="Fujiwara M."/>
            <person name="Mori M."/>
            <person name="Tomita M."/>
            <person name="Arakawa K."/>
        </authorList>
    </citation>
    <scope>NUCLEOTIDE SEQUENCE [LARGE SCALE GENOMIC DNA]</scope>
</reference>
<accession>A0A4Y2FD54</accession>
<evidence type="ECO:0000313" key="2">
    <source>
        <dbReference type="EMBL" id="GBM38396.1"/>
    </source>
</evidence>
<gene>
    <name evidence="2" type="ORF">AVEN_254302_1</name>
</gene>
<organism evidence="2 3">
    <name type="scientific">Araneus ventricosus</name>
    <name type="common">Orbweaver spider</name>
    <name type="synonym">Epeira ventricosa</name>
    <dbReference type="NCBI Taxonomy" id="182803"/>
    <lineage>
        <taxon>Eukaryota</taxon>
        <taxon>Metazoa</taxon>
        <taxon>Ecdysozoa</taxon>
        <taxon>Arthropoda</taxon>
        <taxon>Chelicerata</taxon>
        <taxon>Arachnida</taxon>
        <taxon>Araneae</taxon>
        <taxon>Araneomorphae</taxon>
        <taxon>Entelegynae</taxon>
        <taxon>Araneoidea</taxon>
        <taxon>Araneidae</taxon>
        <taxon>Araneus</taxon>
    </lineage>
</organism>
<dbReference type="Proteomes" id="UP000499080">
    <property type="component" value="Unassembled WGS sequence"/>
</dbReference>
<comment type="caution">
    <text evidence="2">The sequence shown here is derived from an EMBL/GenBank/DDBJ whole genome shotgun (WGS) entry which is preliminary data.</text>
</comment>
<protein>
    <submittedName>
        <fullName evidence="2">Uncharacterized protein</fullName>
    </submittedName>
</protein>
<dbReference type="AlphaFoldDB" id="A0A4Y2FD54"/>
<sequence length="79" mass="8967">MIPQIGSESETLTRRTSAARFAVYLIFKYNDPIPRNCKNIVMKIVRWVCGGNSPTNRIMENDALSSNIPEDSKHGKQEK</sequence>
<evidence type="ECO:0000313" key="3">
    <source>
        <dbReference type="Proteomes" id="UP000499080"/>
    </source>
</evidence>
<keyword evidence="3" id="KW-1185">Reference proteome</keyword>
<feature type="compositionally biased region" description="Polar residues" evidence="1">
    <location>
        <begin position="53"/>
        <end position="69"/>
    </location>
</feature>